<feature type="transmembrane region" description="Helical" evidence="8">
    <location>
        <begin position="116"/>
        <end position="136"/>
    </location>
</feature>
<evidence type="ECO:0000256" key="3">
    <source>
        <dbReference type="ARBA" id="ARBA00022676"/>
    </source>
</evidence>
<evidence type="ECO:0000256" key="1">
    <source>
        <dbReference type="ARBA" id="ARBA00004651"/>
    </source>
</evidence>
<evidence type="ECO:0000256" key="6">
    <source>
        <dbReference type="ARBA" id="ARBA00022989"/>
    </source>
</evidence>
<comment type="subcellular location">
    <subcellularLocation>
        <location evidence="1">Cell membrane</location>
        <topology evidence="1">Multi-pass membrane protein</topology>
    </subcellularLocation>
</comment>
<feature type="transmembrane region" description="Helical" evidence="8">
    <location>
        <begin position="143"/>
        <end position="161"/>
    </location>
</feature>
<evidence type="ECO:0000313" key="9">
    <source>
        <dbReference type="EMBL" id="TMJ01210.1"/>
    </source>
</evidence>
<dbReference type="PANTHER" id="PTHR33908:SF11">
    <property type="entry name" value="MEMBRANE PROTEIN"/>
    <property type="match status" value="1"/>
</dbReference>
<keyword evidence="4" id="KW-0808">Transferase</keyword>
<dbReference type="InterPro" id="IPR050297">
    <property type="entry name" value="LipidA_mod_glycosyltrf_83"/>
</dbReference>
<evidence type="ECO:0000256" key="8">
    <source>
        <dbReference type="SAM" id="Phobius"/>
    </source>
</evidence>
<keyword evidence="6 8" id="KW-1133">Transmembrane helix</keyword>
<proteinExistence type="predicted"/>
<feature type="transmembrane region" description="Helical" evidence="8">
    <location>
        <begin position="322"/>
        <end position="341"/>
    </location>
</feature>
<feature type="transmembrane region" description="Helical" evidence="8">
    <location>
        <begin position="298"/>
        <end position="316"/>
    </location>
</feature>
<accession>A0A537KZN1</accession>
<organism evidence="9 10">
    <name type="scientific">Candidatus Segetimicrobium genomatis</name>
    <dbReference type="NCBI Taxonomy" id="2569760"/>
    <lineage>
        <taxon>Bacteria</taxon>
        <taxon>Bacillati</taxon>
        <taxon>Candidatus Sysuimicrobiota</taxon>
        <taxon>Candidatus Sysuimicrobiia</taxon>
        <taxon>Candidatus Sysuimicrobiales</taxon>
        <taxon>Candidatus Segetimicrobiaceae</taxon>
        <taxon>Candidatus Segetimicrobium</taxon>
    </lineage>
</organism>
<evidence type="ECO:0008006" key="11">
    <source>
        <dbReference type="Google" id="ProtNLM"/>
    </source>
</evidence>
<feature type="transmembrane region" description="Helical" evidence="8">
    <location>
        <begin position="12"/>
        <end position="35"/>
    </location>
</feature>
<keyword evidence="2" id="KW-1003">Cell membrane</keyword>
<reference evidence="9 10" key="1">
    <citation type="journal article" date="2019" name="Nat. Microbiol.">
        <title>Mediterranean grassland soil C-N compound turnover is dependent on rainfall and depth, and is mediated by genomically divergent microorganisms.</title>
        <authorList>
            <person name="Diamond S."/>
            <person name="Andeer P.F."/>
            <person name="Li Z."/>
            <person name="Crits-Christoph A."/>
            <person name="Burstein D."/>
            <person name="Anantharaman K."/>
            <person name="Lane K.R."/>
            <person name="Thomas B.C."/>
            <person name="Pan C."/>
            <person name="Northen T.R."/>
            <person name="Banfield J.F."/>
        </authorList>
    </citation>
    <scope>NUCLEOTIDE SEQUENCE [LARGE SCALE GENOMIC DNA]</scope>
    <source>
        <strain evidence="9">NP_4</strain>
    </source>
</reference>
<dbReference type="PANTHER" id="PTHR33908">
    <property type="entry name" value="MANNOSYLTRANSFERASE YKCB-RELATED"/>
    <property type="match status" value="1"/>
</dbReference>
<protein>
    <recommendedName>
        <fullName evidence="11">Glycosyltransferase RgtA/B/C/D-like domain-containing protein</fullName>
    </recommendedName>
</protein>
<evidence type="ECO:0000256" key="4">
    <source>
        <dbReference type="ARBA" id="ARBA00022679"/>
    </source>
</evidence>
<dbReference type="AlphaFoldDB" id="A0A537KZN1"/>
<evidence type="ECO:0000256" key="7">
    <source>
        <dbReference type="ARBA" id="ARBA00023136"/>
    </source>
</evidence>
<dbReference type="Proteomes" id="UP000319353">
    <property type="component" value="Unassembled WGS sequence"/>
</dbReference>
<dbReference type="EMBL" id="VBAL01000104">
    <property type="protein sequence ID" value="TMJ01210.1"/>
    <property type="molecule type" value="Genomic_DNA"/>
</dbReference>
<comment type="caution">
    <text evidence="9">The sequence shown here is derived from an EMBL/GenBank/DDBJ whole genome shotgun (WGS) entry which is preliminary data.</text>
</comment>
<feature type="transmembrane region" description="Helical" evidence="8">
    <location>
        <begin position="86"/>
        <end position="104"/>
    </location>
</feature>
<evidence type="ECO:0000256" key="2">
    <source>
        <dbReference type="ARBA" id="ARBA00022475"/>
    </source>
</evidence>
<feature type="transmembrane region" description="Helical" evidence="8">
    <location>
        <begin position="353"/>
        <end position="371"/>
    </location>
</feature>
<dbReference type="GO" id="GO:0005886">
    <property type="term" value="C:plasma membrane"/>
    <property type="evidence" value="ECO:0007669"/>
    <property type="project" value="UniProtKB-SubCell"/>
</dbReference>
<keyword evidence="7 8" id="KW-0472">Membrane</keyword>
<feature type="transmembrane region" description="Helical" evidence="8">
    <location>
        <begin position="264"/>
        <end position="286"/>
    </location>
</feature>
<evidence type="ECO:0000313" key="10">
    <source>
        <dbReference type="Proteomes" id="UP000319353"/>
    </source>
</evidence>
<sequence length="493" mass="54213">MRNQARDDGIPLLLWVLLASLTALLLAFSQTVAFFGDEGFHLLAARLVNAGKRLYLDFFYPHAPLYVYISAAWMRVVGDTWRSVHALTALCTSTSIALVTWYVFTRSRGSRWRLANAASAALLMGLNILVLWYGTIGPPYGPSLVLIVAAFLLVVASVGRVGGPQSFLAGVCAGTAAASLLLTAPVAPILWLWLLRHAGPGDRFKKGAYFLAGTGLPFLPLLWLLGHGPREVLFDVVGYHLLYRATWVDRSVSVLQSLRTLASWLNSTQALLLILLATVALTVPPSPSEWDEQRRREFRLCGWLVAGLALCLATPLPTFPHYFILVVPFVSILAALGMNVLGSRLWPSARPLYVVLPLLVLFALGLAKLAVQQRETFYAPPWAMVEELAREVNRVAPPDGLVHASEAVLFAARRLPPPGMENSFGSLLRLPPEQLARLHVLPQSQIDAWLAAGHFHTVTIGTTDPRVQALGLLRRYARQEQLHHFYILSDPVP</sequence>
<keyword evidence="3" id="KW-0328">Glycosyltransferase</keyword>
<feature type="transmembrane region" description="Helical" evidence="8">
    <location>
        <begin position="55"/>
        <end position="74"/>
    </location>
</feature>
<feature type="transmembrane region" description="Helical" evidence="8">
    <location>
        <begin position="207"/>
        <end position="226"/>
    </location>
</feature>
<evidence type="ECO:0000256" key="5">
    <source>
        <dbReference type="ARBA" id="ARBA00022692"/>
    </source>
</evidence>
<name>A0A537KZN1_9BACT</name>
<dbReference type="GO" id="GO:0016763">
    <property type="term" value="F:pentosyltransferase activity"/>
    <property type="evidence" value="ECO:0007669"/>
    <property type="project" value="TreeGrafter"/>
</dbReference>
<gene>
    <name evidence="9" type="ORF">E6H01_08155</name>
</gene>
<feature type="transmembrane region" description="Helical" evidence="8">
    <location>
        <begin position="167"/>
        <end position="195"/>
    </location>
</feature>
<dbReference type="GO" id="GO:0009103">
    <property type="term" value="P:lipopolysaccharide biosynthetic process"/>
    <property type="evidence" value="ECO:0007669"/>
    <property type="project" value="UniProtKB-ARBA"/>
</dbReference>
<keyword evidence="5 8" id="KW-0812">Transmembrane</keyword>